<dbReference type="Proteomes" id="UP000315133">
    <property type="component" value="Unassembled WGS sequence"/>
</dbReference>
<accession>A0A543KQR5</accession>
<organism evidence="2 3">
    <name type="scientific">Ornithinimicrobium humiphilum</name>
    <dbReference type="NCBI Taxonomy" id="125288"/>
    <lineage>
        <taxon>Bacteria</taxon>
        <taxon>Bacillati</taxon>
        <taxon>Actinomycetota</taxon>
        <taxon>Actinomycetes</taxon>
        <taxon>Micrococcales</taxon>
        <taxon>Ornithinimicrobiaceae</taxon>
        <taxon>Ornithinimicrobium</taxon>
    </lineage>
</organism>
<reference evidence="2 3" key="1">
    <citation type="submission" date="2019-06" db="EMBL/GenBank/DDBJ databases">
        <title>Sequencing the genomes of 1000 actinobacteria strains.</title>
        <authorList>
            <person name="Klenk H.-P."/>
        </authorList>
    </citation>
    <scope>NUCLEOTIDE SEQUENCE [LARGE SCALE GENOMIC DNA]</scope>
    <source>
        <strain evidence="2 3">DSM 12362</strain>
    </source>
</reference>
<evidence type="ECO:0000313" key="3">
    <source>
        <dbReference type="Proteomes" id="UP000315133"/>
    </source>
</evidence>
<proteinExistence type="predicted"/>
<evidence type="ECO:0000313" key="2">
    <source>
        <dbReference type="EMBL" id="TQM97394.1"/>
    </source>
</evidence>
<gene>
    <name evidence="2" type="ORF">FB476_2304</name>
</gene>
<sequence length="269" mass="27200">MPGAHDFGAPLGKGCRMEIAATVASTALRWFGLVGVAVVVGACGTTSPPAPGPDGTPVPGALPDAAEGTAASGGRSPSAADPTTTSPVDAGEPGQMPGGDGTALGLVPEVLELPPDWSAAPPDGPHYRTEVCGVQLDPQQPVDAVQRRWAYLDAEYLESEVHLFADDRGRQAAAAALEAVASCPGYGVAEDGSETALGAGELDVTVTQVPGAPDGWAVWSETTEETGMVRHVALSPVDGGWHWMSHVDLLGRAGPEVILASLPGTGSED</sequence>
<feature type="region of interest" description="Disordered" evidence="1">
    <location>
        <begin position="47"/>
        <end position="103"/>
    </location>
</feature>
<name>A0A543KQR5_9MICO</name>
<keyword evidence="3" id="KW-1185">Reference proteome</keyword>
<comment type="caution">
    <text evidence="2">The sequence shown here is derived from an EMBL/GenBank/DDBJ whole genome shotgun (WGS) entry which is preliminary data.</text>
</comment>
<dbReference type="EMBL" id="VFPU01000001">
    <property type="protein sequence ID" value="TQM97394.1"/>
    <property type="molecule type" value="Genomic_DNA"/>
</dbReference>
<protein>
    <recommendedName>
        <fullName evidence="4">PknH-like protein</fullName>
    </recommendedName>
</protein>
<evidence type="ECO:0008006" key="4">
    <source>
        <dbReference type="Google" id="ProtNLM"/>
    </source>
</evidence>
<dbReference type="AlphaFoldDB" id="A0A543KQR5"/>
<evidence type="ECO:0000256" key="1">
    <source>
        <dbReference type="SAM" id="MobiDB-lite"/>
    </source>
</evidence>